<comment type="subcellular location">
    <subcellularLocation>
        <location evidence="1">Endoplasmic reticulum membrane</location>
        <topology evidence="1">Multi-pass membrane protein</topology>
    </subcellularLocation>
</comment>
<dbReference type="Pfam" id="PF08449">
    <property type="entry name" value="UAA"/>
    <property type="match status" value="1"/>
</dbReference>
<dbReference type="OrthoDB" id="1601at2759"/>
<dbReference type="PANTHER" id="PTHR10778:SF10">
    <property type="entry name" value="SOLUTE CARRIER FAMILY 35 MEMBER B1"/>
    <property type="match status" value="1"/>
</dbReference>
<dbReference type="InterPro" id="IPR013657">
    <property type="entry name" value="SCL35B1-4/HUT1"/>
</dbReference>
<dbReference type="GO" id="GO:0000139">
    <property type="term" value="C:Golgi membrane"/>
    <property type="evidence" value="ECO:0007669"/>
    <property type="project" value="TreeGrafter"/>
</dbReference>
<keyword evidence="8 10" id="KW-0472">Membrane</keyword>
<feature type="transmembrane region" description="Helical" evidence="10">
    <location>
        <begin position="104"/>
        <end position="122"/>
    </location>
</feature>
<keyword evidence="12" id="KW-1185">Reference proteome</keyword>
<keyword evidence="7 10" id="KW-1133">Transmembrane helix</keyword>
<feature type="transmembrane region" description="Helical" evidence="10">
    <location>
        <begin position="160"/>
        <end position="177"/>
    </location>
</feature>
<evidence type="ECO:0000256" key="3">
    <source>
        <dbReference type="ARBA" id="ARBA00022448"/>
    </source>
</evidence>
<name>A0A4P9W4K9_9FUNG</name>
<evidence type="ECO:0000256" key="4">
    <source>
        <dbReference type="ARBA" id="ARBA00022597"/>
    </source>
</evidence>
<gene>
    <name evidence="11" type="ORF">BDK51DRAFT_20586</name>
</gene>
<feature type="transmembrane region" description="Helical" evidence="10">
    <location>
        <begin position="198"/>
        <end position="218"/>
    </location>
</feature>
<dbReference type="EMBL" id="KZ997537">
    <property type="protein sequence ID" value="RKO87291.1"/>
    <property type="molecule type" value="Genomic_DNA"/>
</dbReference>
<dbReference type="SUPFAM" id="SSF103481">
    <property type="entry name" value="Multidrug resistance efflux transporter EmrE"/>
    <property type="match status" value="1"/>
</dbReference>
<sequence>MAYGELAVCVLGIYACFLTWQVTQERVSTTPYDGHKFRHFIFLNTVQAATASVVAFLYLRLRGRTLSNLSAPLLRSYFQCAVCSTLASPFSYASLKHIDYPTMILGKSCKLVPVLLMNFLIYRRTFPVQKYVVVALVTVGVSAFMLLHKQEGHKGEPRANSFWGLGLLTVGLLIDGATNSTQDQIFRRFRTSGSEMMVFMNLFSCALMTGYLIAFPGSTELADALAFCSAHPKVVGDILLFGLCGAVGQCFIFHTLERFGSVGLVTVTVTRKMFSILLSIFWFDHQLSWGQWVAVAVVFLGIGGEALAKGGGGKEKEKEKVDAAVEVELEEKGKGRSKAGGKRSKRVD</sequence>
<dbReference type="GO" id="GO:0005789">
    <property type="term" value="C:endoplasmic reticulum membrane"/>
    <property type="evidence" value="ECO:0007669"/>
    <property type="project" value="UniProtKB-SubCell"/>
</dbReference>
<evidence type="ECO:0000256" key="6">
    <source>
        <dbReference type="ARBA" id="ARBA00022824"/>
    </source>
</evidence>
<dbReference type="GO" id="GO:0005459">
    <property type="term" value="F:UDP-galactose transmembrane transporter activity"/>
    <property type="evidence" value="ECO:0007669"/>
    <property type="project" value="TreeGrafter"/>
</dbReference>
<feature type="transmembrane region" description="Helical" evidence="10">
    <location>
        <begin position="131"/>
        <end position="148"/>
    </location>
</feature>
<evidence type="ECO:0000313" key="11">
    <source>
        <dbReference type="EMBL" id="RKO87291.1"/>
    </source>
</evidence>
<evidence type="ECO:0000256" key="8">
    <source>
        <dbReference type="ARBA" id="ARBA00023136"/>
    </source>
</evidence>
<dbReference type="InterPro" id="IPR037185">
    <property type="entry name" value="EmrE-like"/>
</dbReference>
<keyword evidence="5 10" id="KW-0812">Transmembrane</keyword>
<feature type="transmembrane region" description="Helical" evidence="10">
    <location>
        <begin position="40"/>
        <end position="61"/>
    </location>
</feature>
<proteinExistence type="inferred from homology"/>
<comment type="similarity">
    <text evidence="2">Belongs to the nucleotide-sugar transporter family. SLC35B subfamily.</text>
</comment>
<evidence type="ECO:0000256" key="7">
    <source>
        <dbReference type="ARBA" id="ARBA00022989"/>
    </source>
</evidence>
<evidence type="ECO:0000313" key="12">
    <source>
        <dbReference type="Proteomes" id="UP000269721"/>
    </source>
</evidence>
<evidence type="ECO:0000256" key="5">
    <source>
        <dbReference type="ARBA" id="ARBA00022692"/>
    </source>
</evidence>
<keyword evidence="6" id="KW-0256">Endoplasmic reticulum</keyword>
<reference evidence="12" key="1">
    <citation type="journal article" date="2018" name="Nat. Microbiol.">
        <title>Leveraging single-cell genomics to expand the fungal tree of life.</title>
        <authorList>
            <person name="Ahrendt S.R."/>
            <person name="Quandt C.A."/>
            <person name="Ciobanu D."/>
            <person name="Clum A."/>
            <person name="Salamov A."/>
            <person name="Andreopoulos B."/>
            <person name="Cheng J.F."/>
            <person name="Woyke T."/>
            <person name="Pelin A."/>
            <person name="Henrissat B."/>
            <person name="Reynolds N.K."/>
            <person name="Benny G.L."/>
            <person name="Smith M.E."/>
            <person name="James T.Y."/>
            <person name="Grigoriev I.V."/>
        </authorList>
    </citation>
    <scope>NUCLEOTIDE SEQUENCE [LARGE SCALE GENOMIC DNA]</scope>
</reference>
<accession>A0A4P9W4K9</accession>
<evidence type="ECO:0000256" key="9">
    <source>
        <dbReference type="ARBA" id="ARBA00041103"/>
    </source>
</evidence>
<feature type="transmembrane region" description="Helical" evidence="10">
    <location>
        <begin position="238"/>
        <end position="256"/>
    </location>
</feature>
<dbReference type="Proteomes" id="UP000269721">
    <property type="component" value="Unassembled WGS sequence"/>
</dbReference>
<feature type="transmembrane region" description="Helical" evidence="10">
    <location>
        <begin position="263"/>
        <end position="283"/>
    </location>
</feature>
<keyword evidence="4" id="KW-0762">Sugar transport</keyword>
<keyword evidence="3" id="KW-0813">Transport</keyword>
<dbReference type="GO" id="GO:0005460">
    <property type="term" value="F:UDP-glucose transmembrane transporter activity"/>
    <property type="evidence" value="ECO:0007669"/>
    <property type="project" value="TreeGrafter"/>
</dbReference>
<evidence type="ECO:0000256" key="1">
    <source>
        <dbReference type="ARBA" id="ARBA00004477"/>
    </source>
</evidence>
<organism evidence="11 12">
    <name type="scientific">Blyttiomyces helicus</name>
    <dbReference type="NCBI Taxonomy" id="388810"/>
    <lineage>
        <taxon>Eukaryota</taxon>
        <taxon>Fungi</taxon>
        <taxon>Fungi incertae sedis</taxon>
        <taxon>Chytridiomycota</taxon>
        <taxon>Chytridiomycota incertae sedis</taxon>
        <taxon>Chytridiomycetes</taxon>
        <taxon>Chytridiomycetes incertae sedis</taxon>
        <taxon>Blyttiomyces</taxon>
    </lineage>
</organism>
<protein>
    <recommendedName>
        <fullName evidence="9">UDP-galactose transporter homolog 1</fullName>
    </recommendedName>
</protein>
<evidence type="ECO:0000256" key="10">
    <source>
        <dbReference type="SAM" id="Phobius"/>
    </source>
</evidence>
<dbReference type="PANTHER" id="PTHR10778">
    <property type="entry name" value="SOLUTE CARRIER FAMILY 35 MEMBER B"/>
    <property type="match status" value="1"/>
</dbReference>
<evidence type="ECO:0000256" key="2">
    <source>
        <dbReference type="ARBA" id="ARBA00010694"/>
    </source>
</evidence>
<dbReference type="AlphaFoldDB" id="A0A4P9W4K9"/>
<feature type="transmembrane region" description="Helical" evidence="10">
    <location>
        <begin position="289"/>
        <end position="308"/>
    </location>
</feature>
<feature type="transmembrane region" description="Helical" evidence="10">
    <location>
        <begin position="73"/>
        <end position="92"/>
    </location>
</feature>